<evidence type="ECO:0000256" key="1">
    <source>
        <dbReference type="SAM" id="MobiDB-lite"/>
    </source>
</evidence>
<dbReference type="Pfam" id="PF01026">
    <property type="entry name" value="TatD_DNase"/>
    <property type="match status" value="1"/>
</dbReference>
<organism evidence="2 3">
    <name type="scientific">Paenibacillus mendelii</name>
    <dbReference type="NCBI Taxonomy" id="206163"/>
    <lineage>
        <taxon>Bacteria</taxon>
        <taxon>Bacillati</taxon>
        <taxon>Bacillota</taxon>
        <taxon>Bacilli</taxon>
        <taxon>Bacillales</taxon>
        <taxon>Paenibacillaceae</taxon>
        <taxon>Paenibacillus</taxon>
    </lineage>
</organism>
<proteinExistence type="predicted"/>
<sequence>MKSEDGNIEGSVNQNRGFESRDSASSSKRSQPVAGRWFDAHLHVDLYPEEEREPLLSEAFAGGITGVVAVSMHLESSRTNQALASRFPGRVRPAYGFHPEQPLPGEAAIEELLRWIRVRFASGERFVIGEVGLPYYTRTESEAAGRPFDEMPYIVLLEKFIKLASDTQLPIVLHAVYEDADKSLDLLEKHRVRQAHFHWFKGSSATIDRMIKAGYYISITPDVEYEPEIQRLVRAYPIELMMTETDGPWPFEGPFSGERTKPLMVRQVVDKIAELKGLAKEDAELRLWRNAASFYGWV</sequence>
<dbReference type="PANTHER" id="PTHR46124:SF2">
    <property type="entry name" value="D-AMINOACYL-TRNA DEACYLASE"/>
    <property type="match status" value="1"/>
</dbReference>
<dbReference type="PANTHER" id="PTHR46124">
    <property type="entry name" value="D-AMINOACYL-TRNA DEACYLASE"/>
    <property type="match status" value="1"/>
</dbReference>
<dbReference type="RefSeq" id="WP_309145304.1">
    <property type="nucleotide sequence ID" value="NZ_JANHOF010000001.1"/>
</dbReference>
<evidence type="ECO:0000313" key="2">
    <source>
        <dbReference type="EMBL" id="MFC0395107.1"/>
    </source>
</evidence>
<dbReference type="InterPro" id="IPR001130">
    <property type="entry name" value="TatD-like"/>
</dbReference>
<dbReference type="CDD" id="cd01310">
    <property type="entry name" value="TatD_DNAse"/>
    <property type="match status" value="1"/>
</dbReference>
<gene>
    <name evidence="2" type="ORF">ACFFJ8_27545</name>
</gene>
<reference evidence="2 3" key="1">
    <citation type="submission" date="2024-09" db="EMBL/GenBank/DDBJ databases">
        <authorList>
            <person name="Sun Q."/>
            <person name="Mori K."/>
        </authorList>
    </citation>
    <scope>NUCLEOTIDE SEQUENCE [LARGE SCALE GENOMIC DNA]</scope>
    <source>
        <strain evidence="2 3">CCM 4839</strain>
    </source>
</reference>
<protein>
    <submittedName>
        <fullName evidence="2">TatD family hydrolase</fullName>
    </submittedName>
</protein>
<evidence type="ECO:0000313" key="3">
    <source>
        <dbReference type="Proteomes" id="UP001589818"/>
    </source>
</evidence>
<keyword evidence="3" id="KW-1185">Reference proteome</keyword>
<keyword evidence="2" id="KW-0378">Hydrolase</keyword>
<dbReference type="GO" id="GO:0016787">
    <property type="term" value="F:hydrolase activity"/>
    <property type="evidence" value="ECO:0007669"/>
    <property type="project" value="UniProtKB-KW"/>
</dbReference>
<accession>A0ABV6JHS4</accession>
<dbReference type="SUPFAM" id="SSF51556">
    <property type="entry name" value="Metallo-dependent hydrolases"/>
    <property type="match status" value="1"/>
</dbReference>
<feature type="region of interest" description="Disordered" evidence="1">
    <location>
        <begin position="1"/>
        <end position="30"/>
    </location>
</feature>
<name>A0ABV6JHS4_9BACL</name>
<dbReference type="EMBL" id="JBHLVF010000041">
    <property type="protein sequence ID" value="MFC0395107.1"/>
    <property type="molecule type" value="Genomic_DNA"/>
</dbReference>
<dbReference type="PIRSF" id="PIRSF005902">
    <property type="entry name" value="DNase_TatD"/>
    <property type="match status" value="1"/>
</dbReference>
<comment type="caution">
    <text evidence="2">The sequence shown here is derived from an EMBL/GenBank/DDBJ whole genome shotgun (WGS) entry which is preliminary data.</text>
</comment>
<dbReference type="InterPro" id="IPR032466">
    <property type="entry name" value="Metal_Hydrolase"/>
</dbReference>
<dbReference type="Proteomes" id="UP001589818">
    <property type="component" value="Unassembled WGS sequence"/>
</dbReference>
<dbReference type="Gene3D" id="3.20.20.140">
    <property type="entry name" value="Metal-dependent hydrolases"/>
    <property type="match status" value="1"/>
</dbReference>